<dbReference type="InterPro" id="IPR011990">
    <property type="entry name" value="TPR-like_helical_dom_sf"/>
</dbReference>
<dbReference type="Pfam" id="PF13174">
    <property type="entry name" value="TPR_6"/>
    <property type="match status" value="2"/>
</dbReference>
<dbReference type="EMBL" id="CP022684">
    <property type="protein sequence ID" value="AUM11402.1"/>
    <property type="molecule type" value="Genomic_DNA"/>
</dbReference>
<gene>
    <name evidence="4" type="ORF">Kalk_02725</name>
</gene>
<dbReference type="SUPFAM" id="SSF48452">
    <property type="entry name" value="TPR-like"/>
    <property type="match status" value="4"/>
</dbReference>
<dbReference type="Gene3D" id="1.25.40.10">
    <property type="entry name" value="Tetratricopeptide repeat domain"/>
    <property type="match status" value="5"/>
</dbReference>
<reference evidence="5" key="1">
    <citation type="submission" date="2017-08" db="EMBL/GenBank/DDBJ databases">
        <title>Direct submision.</title>
        <authorList>
            <person name="Kim S.-J."/>
            <person name="Rhee S.-K."/>
        </authorList>
    </citation>
    <scope>NUCLEOTIDE SEQUENCE [LARGE SCALE GENOMIC DNA]</scope>
    <source>
        <strain evidence="5">GI5</strain>
    </source>
</reference>
<organism evidence="4 5">
    <name type="scientific">Ketobacter alkanivorans</name>
    <dbReference type="NCBI Taxonomy" id="1917421"/>
    <lineage>
        <taxon>Bacteria</taxon>
        <taxon>Pseudomonadati</taxon>
        <taxon>Pseudomonadota</taxon>
        <taxon>Gammaproteobacteria</taxon>
        <taxon>Pseudomonadales</taxon>
        <taxon>Ketobacteraceae</taxon>
        <taxon>Ketobacter</taxon>
    </lineage>
</organism>
<dbReference type="SMART" id="SM00028">
    <property type="entry name" value="TPR"/>
    <property type="match status" value="5"/>
</dbReference>
<proteinExistence type="predicted"/>
<evidence type="ECO:0000313" key="4">
    <source>
        <dbReference type="EMBL" id="AUM11402.1"/>
    </source>
</evidence>
<name>A0A2K9LGK1_9GAMM</name>
<feature type="repeat" description="TPR" evidence="3">
    <location>
        <begin position="179"/>
        <end position="212"/>
    </location>
</feature>
<dbReference type="InterPro" id="IPR051012">
    <property type="entry name" value="CellSynth/LPSAsmb/PSIAsmb"/>
</dbReference>
<dbReference type="Pfam" id="PF13432">
    <property type="entry name" value="TPR_16"/>
    <property type="match status" value="1"/>
</dbReference>
<evidence type="ECO:0000256" key="3">
    <source>
        <dbReference type="PROSITE-ProRule" id="PRU00339"/>
    </source>
</evidence>
<dbReference type="PANTHER" id="PTHR45586:SF1">
    <property type="entry name" value="LIPOPOLYSACCHARIDE ASSEMBLY PROTEIN B"/>
    <property type="match status" value="1"/>
</dbReference>
<evidence type="ECO:0000313" key="5">
    <source>
        <dbReference type="Proteomes" id="UP000235116"/>
    </source>
</evidence>
<keyword evidence="1" id="KW-0677">Repeat</keyword>
<protein>
    <recommendedName>
        <fullName evidence="6">Outer membrane lipoprotein BamD-like domain-containing protein</fullName>
    </recommendedName>
</protein>
<dbReference type="InterPro" id="IPR019734">
    <property type="entry name" value="TPR_rpt"/>
</dbReference>
<dbReference type="PANTHER" id="PTHR45586">
    <property type="entry name" value="TPR REPEAT-CONTAINING PROTEIN PA4667"/>
    <property type="match status" value="1"/>
</dbReference>
<dbReference type="Proteomes" id="UP000235116">
    <property type="component" value="Chromosome"/>
</dbReference>
<evidence type="ECO:0000256" key="1">
    <source>
        <dbReference type="ARBA" id="ARBA00022737"/>
    </source>
</evidence>
<evidence type="ECO:0000256" key="2">
    <source>
        <dbReference type="ARBA" id="ARBA00022803"/>
    </source>
</evidence>
<dbReference type="KEGG" id="kak:Kalk_02725"/>
<sequence length="973" mass="109290">MISTLTACSLLCALVLTGCAPSSQTTSAGKGRDLTLADLKRRDVSVKPQELEPIAAEKVLASYEQAVALFSTQEERALALRRMADLTMVATEDNMIASLEESPLVDGATAGTSPQIEALQYTKAVAIYEALILGAPAGTDLSEEYYLLAKAYDLNGESDKARETLDALVSKYPDGEFTYEAQFRRGEHLFLLGEYSDAAEAYAYVLKAGPAREFYEHSLYKHGWSLYKLGDYDLAVGDFVALLDGYMPTPPPKTEAERAAERRDRTITKIEAIPLPEVSKTQQKTLDDTLRVLSMSFSNLEGAESVSQYFRTNGSRIYEFKVYSALAELYLYQERYKDAADAYAMFSQKNPLHPMAPSMSSNVIDTYQKGGFPSLVLPYKEKFVEQYGVYSAFWARATPQARDQYSAELKQHLIELAQHYHSSAQKTKQPKDYGIAARWYREFLTTFPNDENAPVMNMLLGETLFAAKDFRPAIEEFERTAYDYPPHADAEKAAYFALLAHQEYLNTLAKDDPTRRGWIAKRASSALRFAKAYPANVNTPKVLDNVIEDQLLLGDIESAIVTAQLIIELVPPAPQALREKAWITYANGMFDKGAWVKAEEAISKVLEFNSIKPQQRVKFEENLATCIYKQGEILEQEGRLAEAAGEYLRVAVAVPNASVRANADYDAANILLQLEEYDKAINVLEGFRKRFPSNALTASIPAKLSFAYEKTGNLAMASAELLTIAMLNKDTNPQLAREALLQAAEMREQTGDTDGAIELYKKFIWDYERPVAPRMEAQYKLVGLYEKQGDSNKRYFWLNKLVETHASAGPEQSDRTLYLAAYGSYNSADALFADFKSIRLTQPLKTSLKKKKSAMQKASKAYTKTVQYGVIDFTTAANYKLGEVYRLFARSIMESERPRGLDELALEEYEILLEDQALPFEDKAIAIFQTNSERTSNGVWDEWIQRSYESLSKLSPGRYNKTELTEDYVDVIY</sequence>
<dbReference type="AlphaFoldDB" id="A0A2K9LGK1"/>
<keyword evidence="2 3" id="KW-0802">TPR repeat</keyword>
<dbReference type="PROSITE" id="PS50005">
    <property type="entry name" value="TPR"/>
    <property type="match status" value="1"/>
</dbReference>
<keyword evidence="5" id="KW-1185">Reference proteome</keyword>
<evidence type="ECO:0008006" key="6">
    <source>
        <dbReference type="Google" id="ProtNLM"/>
    </source>
</evidence>
<accession>A0A2K9LGK1</accession>